<feature type="compositionally biased region" description="Polar residues" evidence="8">
    <location>
        <begin position="166"/>
        <end position="184"/>
    </location>
</feature>
<feature type="compositionally biased region" description="Basic residues" evidence="8">
    <location>
        <begin position="14"/>
        <end position="23"/>
    </location>
</feature>
<feature type="compositionally biased region" description="Polar residues" evidence="8">
    <location>
        <begin position="740"/>
        <end position="758"/>
    </location>
</feature>
<dbReference type="Pfam" id="PF10513">
    <property type="entry name" value="EPL1"/>
    <property type="match status" value="1"/>
</dbReference>
<evidence type="ECO:0000256" key="2">
    <source>
        <dbReference type="ARBA" id="ARBA00008035"/>
    </source>
</evidence>
<keyword evidence="3 7" id="KW-0805">Transcription regulation</keyword>
<dbReference type="PANTHER" id="PTHR14898">
    <property type="entry name" value="ENHANCER OF POLYCOMB"/>
    <property type="match status" value="1"/>
</dbReference>
<feature type="compositionally biased region" description="Low complexity" evidence="8">
    <location>
        <begin position="882"/>
        <end position="900"/>
    </location>
</feature>
<feature type="compositionally biased region" description="Low complexity" evidence="8">
    <location>
        <begin position="965"/>
        <end position="981"/>
    </location>
</feature>
<name>A0ABR2ZFV7_9AGAR</name>
<feature type="region of interest" description="Disordered" evidence="8">
    <location>
        <begin position="694"/>
        <end position="726"/>
    </location>
</feature>
<comment type="function">
    <text evidence="6">Component of the NuA4 histone acetyltransferase complex which is involved in transcriptional activation of selected genes principally by acetylation of nucleosomal histone H4 and H2A. The NuA4 complex is also involved in DNA repair. Involved in gene silencing by neighboring heterochromatin, blockage of the silencing spreading along the chromosome, and required for cell cycle progression through G2/M.</text>
</comment>
<feature type="region of interest" description="Disordered" evidence="8">
    <location>
        <begin position="159"/>
        <end position="197"/>
    </location>
</feature>
<evidence type="ECO:0000256" key="6">
    <source>
        <dbReference type="ARBA" id="ARBA00025513"/>
    </source>
</evidence>
<feature type="domain" description="Enhancer of polycomb-like N-terminal" evidence="9">
    <location>
        <begin position="15"/>
        <end position="214"/>
    </location>
</feature>
<organism evidence="10 11">
    <name type="scientific">Marasmius tenuissimus</name>
    <dbReference type="NCBI Taxonomy" id="585030"/>
    <lineage>
        <taxon>Eukaryota</taxon>
        <taxon>Fungi</taxon>
        <taxon>Dikarya</taxon>
        <taxon>Basidiomycota</taxon>
        <taxon>Agaricomycotina</taxon>
        <taxon>Agaricomycetes</taxon>
        <taxon>Agaricomycetidae</taxon>
        <taxon>Agaricales</taxon>
        <taxon>Marasmiineae</taxon>
        <taxon>Marasmiaceae</taxon>
        <taxon>Marasmius</taxon>
    </lineage>
</organism>
<feature type="region of interest" description="Disordered" evidence="8">
    <location>
        <begin position="740"/>
        <end position="820"/>
    </location>
</feature>
<feature type="compositionally biased region" description="Polar residues" evidence="8">
    <location>
        <begin position="694"/>
        <end position="709"/>
    </location>
</feature>
<sequence length="990" mass="109517">MPRPGQPPASTLRNRNRINNKSRLKIIHGNIDTDPIIPDEDEEKNRLLQSVAGVDQEDANEHHLQAVLSEAASRNHSTHRPSRGAEKEKETASVAYIPIPEATGVADDWERLYPTNRWKDPVSYVQFSSTTEESANAALSVGFSYYMDERDAEWLTKNNEEARGEGTSTQGALSSLATRTSSRGSKAKGKEADSPQAATMNEDEFELVMGLFEKITHEKTEFLHHGLETGMTFPPFSDYQDTFSLPLSPSTFTSFTLPTWLPSSAQLTRIARAVYPYWKERRLERGGHRIIPNLNFDESDTLNESYICFRRRDVKAVRKTRASQVTSSDKLARLQAEFAFPLELAKSILNREQLKRESARQAQHIWEQRMQFVDLRRQYPMFADKSDEELLVDRERPSKKSGIRPGVQIPPKAENSSPQIAQPIRPRDRVAAIQNKIESYLQKHKEVDQHWEDVVDRIHLGCSNTSTPSDAPKPAAPEPSDELLQNQNYRRSVRMRYGRGGRVFVDRRAPFTDAFESRRKRLRLDTDHDDSMEVDPRGLEGEEENDRLLKERWRFDADDSPPYGPAGSDEQDRVLVDDFETKYLRFTVNLLAEPDYACLVNDPTIVKYGPDGRKEPYVPFKLGHPPRPYSLNPNQQQMISHTGQQIAGASVPVSQQMKIPPQGPGNVIIPSQHMRISGGIRRPSNANTAATVPIASSASPPRQMPQPTHNGAGGRPAINMPHIDGVSSFVKTDGTALITTNGVAPTAPQSSQSATTENGESHTSPPPPHPTLDRPRSHTPQLQQESSHTVINGAQQKPQDSQQAYTVPAPNGTASSPHLNGYPNVSSYVIPTQQQASALSVQQVQNLKTVFASNPPPVGNHQLSVHASHRSRHESQRSTAEWQQMQQWNAAAAAGAQPMNGSPPMQRPGSVSNGNGNGLPAVNGVASMSPVRTPSRGVGAGNGGVNGQVNGHQHQMSMSPPPIRSPQQQQTSPPRVPQTPVMSANSQGGY</sequence>
<evidence type="ECO:0000256" key="7">
    <source>
        <dbReference type="RuleBase" id="RU361124"/>
    </source>
</evidence>
<evidence type="ECO:0000256" key="1">
    <source>
        <dbReference type="ARBA" id="ARBA00004123"/>
    </source>
</evidence>
<evidence type="ECO:0000256" key="5">
    <source>
        <dbReference type="ARBA" id="ARBA00023242"/>
    </source>
</evidence>
<dbReference type="EMBL" id="JBBXMP010000171">
    <property type="protein sequence ID" value="KAL0060546.1"/>
    <property type="molecule type" value="Genomic_DNA"/>
</dbReference>
<keyword evidence="11" id="KW-1185">Reference proteome</keyword>
<feature type="region of interest" description="Disordered" evidence="8">
    <location>
        <begin position="462"/>
        <end position="483"/>
    </location>
</feature>
<gene>
    <name evidence="10" type="primary">EPL1_2</name>
    <name evidence="10" type="ORF">AAF712_012666</name>
</gene>
<comment type="caution">
    <text evidence="10">The sequence shown here is derived from an EMBL/GenBank/DDBJ whole genome shotgun (WGS) entry which is preliminary data.</text>
</comment>
<reference evidence="10 11" key="1">
    <citation type="submission" date="2024-05" db="EMBL/GenBank/DDBJ databases">
        <title>A draft genome resource for the thread blight pathogen Marasmius tenuissimus strain MS-2.</title>
        <authorList>
            <person name="Yulfo-Soto G.E."/>
            <person name="Baruah I.K."/>
            <person name="Amoako-Attah I."/>
            <person name="Bukari Y."/>
            <person name="Meinhardt L.W."/>
            <person name="Bailey B.A."/>
            <person name="Cohen S.P."/>
        </authorList>
    </citation>
    <scope>NUCLEOTIDE SEQUENCE [LARGE SCALE GENOMIC DNA]</scope>
    <source>
        <strain evidence="10 11">MS-2</strain>
    </source>
</reference>
<feature type="region of interest" description="Disordered" evidence="8">
    <location>
        <begin position="1"/>
        <end position="23"/>
    </location>
</feature>
<dbReference type="Proteomes" id="UP001437256">
    <property type="component" value="Unassembled WGS sequence"/>
</dbReference>
<feature type="compositionally biased region" description="Polar residues" evidence="8">
    <location>
        <begin position="778"/>
        <end position="805"/>
    </location>
</feature>
<keyword evidence="4 7" id="KW-0804">Transcription</keyword>
<feature type="region of interest" description="Disordered" evidence="8">
    <location>
        <begin position="395"/>
        <end position="420"/>
    </location>
</feature>
<proteinExistence type="inferred from homology"/>
<evidence type="ECO:0000256" key="4">
    <source>
        <dbReference type="ARBA" id="ARBA00023163"/>
    </source>
</evidence>
<feature type="compositionally biased region" description="Low complexity" evidence="8">
    <location>
        <begin position="947"/>
        <end position="958"/>
    </location>
</feature>
<accession>A0ABR2ZFV7</accession>
<evidence type="ECO:0000256" key="3">
    <source>
        <dbReference type="ARBA" id="ARBA00023015"/>
    </source>
</evidence>
<evidence type="ECO:0000259" key="9">
    <source>
        <dbReference type="Pfam" id="PF10513"/>
    </source>
</evidence>
<feature type="region of interest" description="Disordered" evidence="8">
    <location>
        <begin position="852"/>
        <end position="990"/>
    </location>
</feature>
<dbReference type="InterPro" id="IPR019542">
    <property type="entry name" value="Enhancer_polycomb-like_N"/>
</dbReference>
<evidence type="ECO:0000313" key="11">
    <source>
        <dbReference type="Proteomes" id="UP001437256"/>
    </source>
</evidence>
<comment type="similarity">
    <text evidence="2 7">Belongs to the enhancer of polycomb family.</text>
</comment>
<comment type="subcellular location">
    <subcellularLocation>
        <location evidence="1 7">Nucleus</location>
    </subcellularLocation>
</comment>
<evidence type="ECO:0000256" key="8">
    <source>
        <dbReference type="SAM" id="MobiDB-lite"/>
    </source>
</evidence>
<dbReference type="InterPro" id="IPR024943">
    <property type="entry name" value="Enhancer_polycomb"/>
</dbReference>
<evidence type="ECO:0000313" key="10">
    <source>
        <dbReference type="EMBL" id="KAL0060546.1"/>
    </source>
</evidence>
<keyword evidence="5 7" id="KW-0539">Nucleus</keyword>
<protein>
    <recommendedName>
        <fullName evidence="7">Enhancer of polycomb-like protein</fullName>
    </recommendedName>
</protein>
<feature type="region of interest" description="Disordered" evidence="8">
    <location>
        <begin position="71"/>
        <end position="91"/>
    </location>
</feature>